<feature type="non-terminal residue" evidence="2">
    <location>
        <position position="1"/>
    </location>
</feature>
<comment type="caution">
    <text evidence="2">The sequence shown here is derived from an EMBL/GenBank/DDBJ whole genome shotgun (WGS) entry which is preliminary data.</text>
</comment>
<sequence>QNQANKVPNQVPTKKDTLLQLECSTHDYGTRELQAIINKSKEKIVRTNGTTHLIKRENSMNIEMSEKEEEENKKSHSTKSQLQIKQRMHREQIVQQTKAIADKNLLQQLHCRIYQKTLKHKKSEDAYTLMAKLQYWITKELGITRRHASKFNTKIK</sequence>
<evidence type="ECO:0000256" key="1">
    <source>
        <dbReference type="SAM" id="MobiDB-lite"/>
    </source>
</evidence>
<evidence type="ECO:0000313" key="2">
    <source>
        <dbReference type="EMBL" id="CAG8730799.1"/>
    </source>
</evidence>
<feature type="region of interest" description="Disordered" evidence="1">
    <location>
        <begin position="58"/>
        <end position="81"/>
    </location>
</feature>
<accession>A0ABN7V4R3</accession>
<reference evidence="2 3" key="1">
    <citation type="submission" date="2021-06" db="EMBL/GenBank/DDBJ databases">
        <authorList>
            <person name="Kallberg Y."/>
            <person name="Tangrot J."/>
            <person name="Rosling A."/>
        </authorList>
    </citation>
    <scope>NUCLEOTIDE SEQUENCE [LARGE SCALE GENOMIC DNA]</scope>
    <source>
        <strain evidence="2 3">120-4 pot B 10/14</strain>
    </source>
</reference>
<proteinExistence type="predicted"/>
<dbReference type="Proteomes" id="UP000789901">
    <property type="component" value="Unassembled WGS sequence"/>
</dbReference>
<keyword evidence="3" id="KW-1185">Reference proteome</keyword>
<organism evidence="2 3">
    <name type="scientific">Gigaspora margarita</name>
    <dbReference type="NCBI Taxonomy" id="4874"/>
    <lineage>
        <taxon>Eukaryota</taxon>
        <taxon>Fungi</taxon>
        <taxon>Fungi incertae sedis</taxon>
        <taxon>Mucoromycota</taxon>
        <taxon>Glomeromycotina</taxon>
        <taxon>Glomeromycetes</taxon>
        <taxon>Diversisporales</taxon>
        <taxon>Gigasporaceae</taxon>
        <taxon>Gigaspora</taxon>
    </lineage>
</organism>
<name>A0ABN7V4R3_GIGMA</name>
<evidence type="ECO:0000313" key="3">
    <source>
        <dbReference type="Proteomes" id="UP000789901"/>
    </source>
</evidence>
<dbReference type="EMBL" id="CAJVQB010009509">
    <property type="protein sequence ID" value="CAG8730799.1"/>
    <property type="molecule type" value="Genomic_DNA"/>
</dbReference>
<gene>
    <name evidence="2" type="ORF">GMARGA_LOCUS14379</name>
</gene>
<protein>
    <submittedName>
        <fullName evidence="2">41361_t:CDS:1</fullName>
    </submittedName>
</protein>